<proteinExistence type="predicted"/>
<dbReference type="EMBL" id="RYZH01000057">
    <property type="protein sequence ID" value="RUL83651.1"/>
    <property type="molecule type" value="Genomic_DNA"/>
</dbReference>
<dbReference type="SUPFAM" id="SSF54523">
    <property type="entry name" value="Pili subunits"/>
    <property type="match status" value="1"/>
</dbReference>
<dbReference type="Pfam" id="PF07963">
    <property type="entry name" value="N_methyl"/>
    <property type="match status" value="1"/>
</dbReference>
<accession>A0A432MEC9</accession>
<dbReference type="AlphaFoldDB" id="A0A432MEC9"/>
<dbReference type="InterPro" id="IPR012902">
    <property type="entry name" value="N_methyl_site"/>
</dbReference>
<gene>
    <name evidence="4" type="ORF">TsocGM_21700</name>
</gene>
<feature type="compositionally biased region" description="Pro residues" evidence="1">
    <location>
        <begin position="33"/>
        <end position="42"/>
    </location>
</feature>
<feature type="domain" description="DUF1559" evidence="3">
    <location>
        <begin position="96"/>
        <end position="417"/>
    </location>
</feature>
<reference evidence="4 5" key="1">
    <citation type="submission" date="2018-12" db="EMBL/GenBank/DDBJ databases">
        <authorList>
            <person name="Toschakov S.V."/>
        </authorList>
    </citation>
    <scope>NUCLEOTIDE SEQUENCE [LARGE SCALE GENOMIC DNA]</scope>
    <source>
        <strain evidence="4 5">GM2012</strain>
    </source>
</reference>
<keyword evidence="2" id="KW-0472">Membrane</keyword>
<feature type="region of interest" description="Disordered" evidence="1">
    <location>
        <begin position="28"/>
        <end position="57"/>
    </location>
</feature>
<dbReference type="InterPro" id="IPR027558">
    <property type="entry name" value="Pre_pil_HX9DG_C"/>
</dbReference>
<evidence type="ECO:0000256" key="2">
    <source>
        <dbReference type="SAM" id="Phobius"/>
    </source>
</evidence>
<evidence type="ECO:0000259" key="3">
    <source>
        <dbReference type="Pfam" id="PF07596"/>
    </source>
</evidence>
<dbReference type="OrthoDB" id="263171at2"/>
<dbReference type="NCBIfam" id="TIGR02532">
    <property type="entry name" value="IV_pilin_GFxxxE"/>
    <property type="match status" value="1"/>
</dbReference>
<protein>
    <submittedName>
        <fullName evidence="4">DUF1559 domain-containing protein</fullName>
    </submittedName>
</protein>
<keyword evidence="5" id="KW-1185">Reference proteome</keyword>
<dbReference type="PANTHER" id="PTHR30093:SF2">
    <property type="entry name" value="TYPE II SECRETION SYSTEM PROTEIN H"/>
    <property type="match status" value="1"/>
</dbReference>
<keyword evidence="2" id="KW-0812">Transmembrane</keyword>
<evidence type="ECO:0000313" key="4">
    <source>
        <dbReference type="EMBL" id="RUL83651.1"/>
    </source>
</evidence>
<organism evidence="4 5">
    <name type="scientific">Tautonia sociabilis</name>
    <dbReference type="NCBI Taxonomy" id="2080755"/>
    <lineage>
        <taxon>Bacteria</taxon>
        <taxon>Pseudomonadati</taxon>
        <taxon>Planctomycetota</taxon>
        <taxon>Planctomycetia</taxon>
        <taxon>Isosphaerales</taxon>
        <taxon>Isosphaeraceae</taxon>
        <taxon>Tautonia</taxon>
    </lineage>
</organism>
<dbReference type="Gene3D" id="3.30.700.10">
    <property type="entry name" value="Glycoprotein, Type 4 Pilin"/>
    <property type="match status" value="1"/>
</dbReference>
<dbReference type="PANTHER" id="PTHR30093">
    <property type="entry name" value="GENERAL SECRETION PATHWAY PROTEIN G"/>
    <property type="match status" value="1"/>
</dbReference>
<evidence type="ECO:0000313" key="5">
    <source>
        <dbReference type="Proteomes" id="UP000280296"/>
    </source>
</evidence>
<dbReference type="NCBIfam" id="TIGR04294">
    <property type="entry name" value="pre_pil_HX9DG"/>
    <property type="match status" value="1"/>
</dbReference>
<sequence>MRPPPASPRPTPAPGLSYRRIAGRLSEGFSRLPPRPLAPPRTPASSPAPRETPVSTPHIVPAAHRRASRNGFTLIELLVVIAIIGVLIALLLPAVQSAREAARRAQCTNNLKQLALAVMNYESTNGVVPPHSMNPSVTTQTLLPMSWIPPLLQYTEAQPFFNALNFNVDLMGTGFGGWANSTVTTANLNILQCPSEDTWQPLRATGMNGTYYGMTNYMGNYGGPGVIATASGTIVPTKNFMMCPSSNCYYPGAKWGPVTIASIRDGTSNTGLISERLIGIGTSNFTRASAEARRGTFRSPQGVSYPSNAQGALTFVQACQSIPGSQGTRFGGGPGQMWAATFPIWLVITSYNHFGTPNQMNCTNPGEPASMDTNSPYAGYYVAPLGSAPPNSNHPGGVNVAFADGSVHFVKDSVAPQTWWALGTRAGGEVVSADQY</sequence>
<comment type="caution">
    <text evidence="4">The sequence shown here is derived from an EMBL/GenBank/DDBJ whole genome shotgun (WGS) entry which is preliminary data.</text>
</comment>
<dbReference type="Proteomes" id="UP000280296">
    <property type="component" value="Unassembled WGS sequence"/>
</dbReference>
<reference evidence="4 5" key="2">
    <citation type="submission" date="2019-01" db="EMBL/GenBank/DDBJ databases">
        <title>Tautonia sociabilis, a novel thermotolerant planctomycete of Isosphaeraceae family, isolated from a 4000 m deep subterranean habitat.</title>
        <authorList>
            <person name="Kovaleva O.L."/>
            <person name="Elcheninov A.G."/>
            <person name="Van Heerden E."/>
            <person name="Toshchakov S.V."/>
            <person name="Novikov A."/>
            <person name="Bonch-Osmolovskaya E.A."/>
            <person name="Kublanov I.V."/>
        </authorList>
    </citation>
    <scope>NUCLEOTIDE SEQUENCE [LARGE SCALE GENOMIC DNA]</scope>
    <source>
        <strain evidence="4 5">GM2012</strain>
    </source>
</reference>
<keyword evidence="2" id="KW-1133">Transmembrane helix</keyword>
<dbReference type="InterPro" id="IPR045584">
    <property type="entry name" value="Pilin-like"/>
</dbReference>
<name>A0A432MEC9_9BACT</name>
<dbReference type="InterPro" id="IPR011453">
    <property type="entry name" value="DUF1559"/>
</dbReference>
<feature type="transmembrane region" description="Helical" evidence="2">
    <location>
        <begin position="74"/>
        <end position="95"/>
    </location>
</feature>
<evidence type="ECO:0000256" key="1">
    <source>
        <dbReference type="SAM" id="MobiDB-lite"/>
    </source>
</evidence>
<dbReference type="Pfam" id="PF07596">
    <property type="entry name" value="SBP_bac_10"/>
    <property type="match status" value="1"/>
</dbReference>